<evidence type="ECO:0000313" key="3">
    <source>
        <dbReference type="Proteomes" id="UP000070612"/>
    </source>
</evidence>
<feature type="region of interest" description="Disordered" evidence="1">
    <location>
        <begin position="45"/>
        <end position="121"/>
    </location>
</feature>
<dbReference type="Proteomes" id="UP000070612">
    <property type="component" value="Unassembled WGS sequence"/>
</dbReference>
<evidence type="ECO:0000256" key="1">
    <source>
        <dbReference type="SAM" id="MobiDB-lite"/>
    </source>
</evidence>
<dbReference type="EMBL" id="LGTW01000002">
    <property type="protein sequence ID" value="KWX25630.1"/>
    <property type="molecule type" value="Genomic_DNA"/>
</dbReference>
<feature type="compositionally biased region" description="Basic and acidic residues" evidence="1">
    <location>
        <begin position="50"/>
        <end position="64"/>
    </location>
</feature>
<sequence>MRANRGFAGFARRVREIFTLSDLGFAGFALFAFINRPFRAFRAPAYRSGAQREDQGLAGRREVSYRTPGGDPDPQLTQSPTPTGPEGGGEDRSGGGDILRRGAESGGTNGGATLFPSAVGF</sequence>
<keyword evidence="3" id="KW-1185">Reference proteome</keyword>
<evidence type="ECO:0000313" key="2">
    <source>
        <dbReference type="EMBL" id="KWX25630.1"/>
    </source>
</evidence>
<protein>
    <submittedName>
        <fullName evidence="2">Uncharacterized protein</fullName>
    </submittedName>
</protein>
<proteinExistence type="predicted"/>
<comment type="caution">
    <text evidence="2">The sequence shown here is derived from an EMBL/GenBank/DDBJ whole genome shotgun (WGS) entry which is preliminary data.</text>
</comment>
<organism evidence="2 3">
    <name type="scientific">Mycolicibacterium wolinskyi</name>
    <dbReference type="NCBI Taxonomy" id="59750"/>
    <lineage>
        <taxon>Bacteria</taxon>
        <taxon>Bacillati</taxon>
        <taxon>Actinomycetota</taxon>
        <taxon>Actinomycetes</taxon>
        <taxon>Mycobacteriales</taxon>
        <taxon>Mycobacteriaceae</taxon>
        <taxon>Mycolicibacterium</taxon>
    </lineage>
</organism>
<feature type="compositionally biased region" description="Basic and acidic residues" evidence="1">
    <location>
        <begin position="89"/>
        <end position="103"/>
    </location>
</feature>
<name>A0A132PTI4_9MYCO</name>
<dbReference type="PATRIC" id="fig|59750.3.peg.2932"/>
<dbReference type="AlphaFoldDB" id="A0A132PTI4"/>
<reference evidence="2 3" key="1">
    <citation type="submission" date="2015-07" db="EMBL/GenBank/DDBJ databases">
        <title>A draft genome sequence of Mycobacterium wolinskyi.</title>
        <authorList>
            <person name="de Man T.J."/>
            <person name="Perry K.A."/>
            <person name="Coulliette A.D."/>
            <person name="Jensen B."/>
            <person name="Toney N.C."/>
            <person name="Limbago B.M."/>
            <person name="Noble-Wang J."/>
        </authorList>
    </citation>
    <scope>NUCLEOTIDE SEQUENCE [LARGE SCALE GENOMIC DNA]</scope>
    <source>
        <strain evidence="2 3">CDC_01</strain>
    </source>
</reference>
<accession>A0A132PTI4</accession>
<gene>
    <name evidence="2" type="ORF">AFM11_05235</name>
</gene>